<organism evidence="2">
    <name type="scientific">uncultured Solirubrobacteraceae bacterium</name>
    <dbReference type="NCBI Taxonomy" id="1162706"/>
    <lineage>
        <taxon>Bacteria</taxon>
        <taxon>Bacillati</taxon>
        <taxon>Actinomycetota</taxon>
        <taxon>Thermoleophilia</taxon>
        <taxon>Solirubrobacterales</taxon>
        <taxon>Solirubrobacteraceae</taxon>
        <taxon>environmental samples</taxon>
    </lineage>
</organism>
<feature type="compositionally biased region" description="Basic and acidic residues" evidence="1">
    <location>
        <begin position="283"/>
        <end position="293"/>
    </location>
</feature>
<evidence type="ECO:0000313" key="2">
    <source>
        <dbReference type="EMBL" id="CAA9485154.1"/>
    </source>
</evidence>
<feature type="compositionally biased region" description="Low complexity" evidence="1">
    <location>
        <begin position="93"/>
        <end position="109"/>
    </location>
</feature>
<feature type="compositionally biased region" description="Basic residues" evidence="1">
    <location>
        <begin position="110"/>
        <end position="129"/>
    </location>
</feature>
<sequence>ARARRNPGPARRRGRPVAHVPRVLRAAHDDHGRAGPAGQRAARHDEPHPPGRRAAAPPRGGDVLGPRGRALPHGGLPRLPRRPPADAGRARRAMGAGPGVLRGARLAVPARRRPGGRRRPRLPRRRGDRGRRAGAPLHGRPRHVPVRLGLRRRPLPRQRPAGPGVRRRRRGPRAVRDRAGAGAGLHRPARRPVGRAARREGHRGEDGGRAPARPRRPRSAHRARRRSRRGHAQAPAPPAGRRAPRAGRRAALLPRHRHPAPRPGGAPARPADGRRGRRRRGARARDAAPRRAAGEAAGL</sequence>
<evidence type="ECO:0000256" key="1">
    <source>
        <dbReference type="SAM" id="MobiDB-lite"/>
    </source>
</evidence>
<feature type="compositionally biased region" description="Basic and acidic residues" evidence="1">
    <location>
        <begin position="197"/>
        <end position="208"/>
    </location>
</feature>
<gene>
    <name evidence="2" type="ORF">AVDCRST_MAG13-1413</name>
</gene>
<proteinExistence type="predicted"/>
<feature type="non-terminal residue" evidence="2">
    <location>
        <position position="299"/>
    </location>
</feature>
<dbReference type="EC" id="2.7.7.7" evidence="2"/>
<feature type="compositionally biased region" description="Low complexity" evidence="1">
    <location>
        <begin position="52"/>
        <end position="78"/>
    </location>
</feature>
<reference evidence="2" key="1">
    <citation type="submission" date="2020-02" db="EMBL/GenBank/DDBJ databases">
        <authorList>
            <person name="Meier V. D."/>
        </authorList>
    </citation>
    <scope>NUCLEOTIDE SEQUENCE</scope>
    <source>
        <strain evidence="2">AVDCRST_MAG13</strain>
    </source>
</reference>
<protein>
    <submittedName>
        <fullName evidence="2">DNA polymerase I</fullName>
        <ecNumber evidence="2">2.7.7.7</ecNumber>
    </submittedName>
</protein>
<dbReference type="AlphaFoldDB" id="A0A6J4RYL6"/>
<feature type="non-terminal residue" evidence="2">
    <location>
        <position position="1"/>
    </location>
</feature>
<accession>A0A6J4RYL6</accession>
<feature type="compositionally biased region" description="Basic residues" evidence="1">
    <location>
        <begin position="1"/>
        <end position="16"/>
    </location>
</feature>
<keyword evidence="2" id="KW-0548">Nucleotidyltransferase</keyword>
<name>A0A6J4RYL6_9ACTN</name>
<feature type="compositionally biased region" description="Basic residues" evidence="1">
    <location>
        <begin position="212"/>
        <end position="231"/>
    </location>
</feature>
<keyword evidence="2" id="KW-0808">Transferase</keyword>
<dbReference type="EMBL" id="CADCVO010000220">
    <property type="protein sequence ID" value="CAA9485154.1"/>
    <property type="molecule type" value="Genomic_DNA"/>
</dbReference>
<feature type="compositionally biased region" description="Basic residues" evidence="1">
    <location>
        <begin position="242"/>
        <end position="260"/>
    </location>
</feature>
<feature type="compositionally biased region" description="Basic residues" evidence="1">
    <location>
        <begin position="139"/>
        <end position="156"/>
    </location>
</feature>
<feature type="region of interest" description="Disordered" evidence="1">
    <location>
        <begin position="1"/>
        <end position="299"/>
    </location>
</feature>
<dbReference type="GO" id="GO:0003887">
    <property type="term" value="F:DNA-directed DNA polymerase activity"/>
    <property type="evidence" value="ECO:0007669"/>
    <property type="project" value="UniProtKB-EC"/>
</dbReference>